<dbReference type="GO" id="GO:0003824">
    <property type="term" value="F:catalytic activity"/>
    <property type="evidence" value="ECO:0007669"/>
    <property type="project" value="InterPro"/>
</dbReference>
<reference evidence="2" key="1">
    <citation type="submission" date="2025-08" db="UniProtKB">
        <authorList>
            <consortium name="Ensembl"/>
        </authorList>
    </citation>
    <scope>IDENTIFICATION</scope>
</reference>
<dbReference type="Proteomes" id="UP000694569">
    <property type="component" value="Unplaced"/>
</dbReference>
<protein>
    <recommendedName>
        <fullName evidence="1">Reverse transcriptase domain-containing protein</fullName>
    </recommendedName>
</protein>
<dbReference type="OrthoDB" id="5985917at2759"/>
<dbReference type="InterPro" id="IPR005135">
    <property type="entry name" value="Endo/exonuclease/phosphatase"/>
</dbReference>
<name>A0A8C5LZP1_9ANUR</name>
<evidence type="ECO:0000313" key="3">
    <source>
        <dbReference type="Proteomes" id="UP000694569"/>
    </source>
</evidence>
<dbReference type="Pfam" id="PF03372">
    <property type="entry name" value="Exo_endo_phos"/>
    <property type="match status" value="1"/>
</dbReference>
<proteinExistence type="predicted"/>
<sequence length="1266" mass="143241">MAAASGFSPKSLRFLTYNVNGLNTPEKRRRLFRELRALRTSVAFLQETHFKSGVSPILRDPTFPVGYFSDHCQSKSRGVAILFARDVPMTLGEVLSDENGRFLFVKCSIAESVYTFASIYLPNSNQHRALASILRRLDAFKSGTLVVAGDFNVPLDPRIDTSAGRSSTPLNVLRHMRRSLDSLQLVDVWRAFHAGERDYTFYSPVHSSYSRLDYLFVQQHTVLNVVDSAIQAQTWSDHCPLLITFSSPLSRPSERQWRLNTTLLQDPALRQEIATCLSNYFLDNENTEVSFATIWEAHKAVLRGIFISRATALKRERSEKLRALFAEIRDLELSHHSSALTSDYALLVSKRRALNDILNADVRFMAQRARCFFALKENKPGKYLARLLRKKREATHIARIRLTEGVLTSRPDRILEEFRSFYERLYHIDDDSDRTPPQAEIEEYLDGTLNRTLPPADAEVLGGPISAEELKGVITALKLGKCPGPDGFPAEYYQTFTDELLPHLASLFSRLKEGELFHPHTLSATISVIRKPGKDESDVRNYRPISLLNTDLKILSKILANRLAPLLPSLIHSDQVGFIPGREARDATTRALGVIGLAKASGTGLLLLSTDAEKAFDRVRWGFLFSVLWRVGVGDSFLRWTEALYCNPTARVRANGALSHSFDIRNGTRQGCPLSPLLFAISLEPLLESIRLNAGITGIQGHSSEHKVAAYADDLMFFVTNPVSSLPTLTRTLDDYGVAAGYRINQDKSEFLNISLRHSSVSLIRREYPFRYCTVRMKYLGVWLAASSRQIFDLNFLAILGTFVADLNGKMLSWFGRIAVLKMNLLPRLLYLFNTLPISIPVSFFTTLRKELLRFIWTQGRPRVSFKVLCLPKSRGGLALPDPRKYYLASHMARVVEWSTQKLDKRWLDVERALSPRPLWTLPWLPPSCLTDTRHDPDPVLNTLRLWHSSKLMFGFSSALSPLLPLMHNPGLSGGVLPSLRDRLSDSGRLRALDLPPDGRLDLFPRSVAVGPLSLLERFNFAQIKSYLTSLNCGYSLSRPLLPFETLCHLGLPLTRGVSKIYGLIMAADTEDPPFMSRWDQELGLTCNSAQWTNTFTLVHKGCGANRVQETSYKVLSFWYRTPSFLHRIFPLTSSVCWRCNNAEGTYLHIWWACPPLLEFWRTVHGAILRVTGVDLSLSPACFLLFHIALPLKTLKRSVLMSMLLAARSLVPVLWRTDRIPSTREWIGRVEVLRSIDHREAADRGVSADFATKWYYWEEYAASLRS</sequence>
<dbReference type="AlphaFoldDB" id="A0A8C5LZP1"/>
<dbReference type="InterPro" id="IPR000477">
    <property type="entry name" value="RT_dom"/>
</dbReference>
<dbReference type="InterPro" id="IPR043502">
    <property type="entry name" value="DNA/RNA_pol_sf"/>
</dbReference>
<feature type="domain" description="Reverse transcriptase" evidence="1">
    <location>
        <begin position="510"/>
        <end position="784"/>
    </location>
</feature>
<evidence type="ECO:0000259" key="1">
    <source>
        <dbReference type="PROSITE" id="PS50878"/>
    </source>
</evidence>
<dbReference type="GeneTree" id="ENSGT00940000165023"/>
<dbReference type="Pfam" id="PF00078">
    <property type="entry name" value="RVT_1"/>
    <property type="match status" value="1"/>
</dbReference>
<organism evidence="2 3">
    <name type="scientific">Leptobrachium leishanense</name>
    <name type="common">Leishan spiny toad</name>
    <dbReference type="NCBI Taxonomy" id="445787"/>
    <lineage>
        <taxon>Eukaryota</taxon>
        <taxon>Metazoa</taxon>
        <taxon>Chordata</taxon>
        <taxon>Craniata</taxon>
        <taxon>Vertebrata</taxon>
        <taxon>Euteleostomi</taxon>
        <taxon>Amphibia</taxon>
        <taxon>Batrachia</taxon>
        <taxon>Anura</taxon>
        <taxon>Pelobatoidea</taxon>
        <taxon>Megophryidae</taxon>
        <taxon>Leptobrachium</taxon>
    </lineage>
</organism>
<dbReference type="PANTHER" id="PTHR31635">
    <property type="entry name" value="REVERSE TRANSCRIPTASE DOMAIN-CONTAINING PROTEIN-RELATED"/>
    <property type="match status" value="1"/>
</dbReference>
<dbReference type="PROSITE" id="PS50878">
    <property type="entry name" value="RT_POL"/>
    <property type="match status" value="1"/>
</dbReference>
<dbReference type="CDD" id="cd09076">
    <property type="entry name" value="L1-EN"/>
    <property type="match status" value="1"/>
</dbReference>
<dbReference type="Gene3D" id="3.60.10.10">
    <property type="entry name" value="Endonuclease/exonuclease/phosphatase"/>
    <property type="match status" value="1"/>
</dbReference>
<dbReference type="InterPro" id="IPR036691">
    <property type="entry name" value="Endo/exonu/phosph_ase_sf"/>
</dbReference>
<dbReference type="Ensembl" id="ENSLLET00000005872.1">
    <property type="protein sequence ID" value="ENSLLEP00000005630.1"/>
    <property type="gene ID" value="ENSLLEG00000003569.1"/>
</dbReference>
<accession>A0A8C5LZP1</accession>
<reference evidence="2" key="2">
    <citation type="submission" date="2025-09" db="UniProtKB">
        <authorList>
            <consortium name="Ensembl"/>
        </authorList>
    </citation>
    <scope>IDENTIFICATION</scope>
</reference>
<dbReference type="CDD" id="cd01650">
    <property type="entry name" value="RT_nLTR_like"/>
    <property type="match status" value="1"/>
</dbReference>
<dbReference type="SUPFAM" id="SSF56672">
    <property type="entry name" value="DNA/RNA polymerases"/>
    <property type="match status" value="1"/>
</dbReference>
<keyword evidence="3" id="KW-1185">Reference proteome</keyword>
<dbReference type="SUPFAM" id="SSF56219">
    <property type="entry name" value="DNase I-like"/>
    <property type="match status" value="1"/>
</dbReference>
<evidence type="ECO:0000313" key="2">
    <source>
        <dbReference type="Ensembl" id="ENSLLEP00000005630.1"/>
    </source>
</evidence>
<dbReference type="PANTHER" id="PTHR31635:SF196">
    <property type="entry name" value="REVERSE TRANSCRIPTASE DOMAIN-CONTAINING PROTEIN-RELATED"/>
    <property type="match status" value="1"/>
</dbReference>